<feature type="region of interest" description="Disordered" evidence="1">
    <location>
        <begin position="68"/>
        <end position="108"/>
    </location>
</feature>
<protein>
    <submittedName>
        <fullName evidence="2">Uncharacterized protein</fullName>
    </submittedName>
</protein>
<evidence type="ECO:0000313" key="3">
    <source>
        <dbReference type="Proteomes" id="UP000078576"/>
    </source>
</evidence>
<reference evidence="3" key="1">
    <citation type="submission" date="2014-12" db="EMBL/GenBank/DDBJ databases">
        <title>Genome Sequence of Valsa Canker Pathogens Uncovers a Specific Adaption of Colonization on Woody Bark.</title>
        <authorList>
            <person name="Yin Z."/>
            <person name="Liu H."/>
            <person name="Gao X."/>
            <person name="Li Z."/>
            <person name="Song N."/>
            <person name="Ke X."/>
            <person name="Dai Q."/>
            <person name="Wu Y."/>
            <person name="Sun Y."/>
            <person name="Xu J.-R."/>
            <person name="Kang Z.K."/>
            <person name="Wang L."/>
            <person name="Huang L."/>
        </authorList>
    </citation>
    <scope>NUCLEOTIDE SEQUENCE [LARGE SCALE GENOMIC DNA]</scope>
    <source>
        <strain evidence="3">SXYL134</strain>
    </source>
</reference>
<feature type="compositionally biased region" description="Polar residues" evidence="1">
    <location>
        <begin position="97"/>
        <end position="108"/>
    </location>
</feature>
<gene>
    <name evidence="2" type="ORF">VP1G_11019</name>
</gene>
<feature type="compositionally biased region" description="Polar residues" evidence="1">
    <location>
        <begin position="71"/>
        <end position="85"/>
    </location>
</feature>
<dbReference type="AlphaFoldDB" id="A0A194V3D4"/>
<name>A0A194V3D4_CYTMA</name>
<dbReference type="Proteomes" id="UP000078576">
    <property type="component" value="Unassembled WGS sequence"/>
</dbReference>
<accession>A0A194V3D4</accession>
<evidence type="ECO:0000256" key="1">
    <source>
        <dbReference type="SAM" id="MobiDB-lite"/>
    </source>
</evidence>
<organism evidence="2 3">
    <name type="scientific">Cytospora mali</name>
    <name type="common">Apple Valsa canker fungus</name>
    <name type="synonym">Valsa mali</name>
    <dbReference type="NCBI Taxonomy" id="578113"/>
    <lineage>
        <taxon>Eukaryota</taxon>
        <taxon>Fungi</taxon>
        <taxon>Dikarya</taxon>
        <taxon>Ascomycota</taxon>
        <taxon>Pezizomycotina</taxon>
        <taxon>Sordariomycetes</taxon>
        <taxon>Sordariomycetidae</taxon>
        <taxon>Diaporthales</taxon>
        <taxon>Cytosporaceae</taxon>
        <taxon>Cytospora</taxon>
    </lineage>
</organism>
<dbReference type="EMBL" id="KN714713">
    <property type="protein sequence ID" value="KUI58432.1"/>
    <property type="molecule type" value="Genomic_DNA"/>
</dbReference>
<proteinExistence type="predicted"/>
<keyword evidence="3" id="KW-1185">Reference proteome</keyword>
<sequence>MVSIEANIKKEPYTRHSCQKGVIRFPLGTWLRYSPRMLCQLRDESYGVILMKLEALIVDRLAYLKPDSQQRRLSSGPSGYQNSSAVIRDDETETDSNDGNNTAYPDNDSPDNINNYFYLDISHSIVLLRYAETMVLHNSPERSKANADGQKSANALHKEDYSHHDCPGVGGGKLFSYYDRYWVL</sequence>
<evidence type="ECO:0000313" key="2">
    <source>
        <dbReference type="EMBL" id="KUI58432.1"/>
    </source>
</evidence>